<evidence type="ECO:0000313" key="2">
    <source>
        <dbReference type="Proteomes" id="UP000027456"/>
    </source>
</evidence>
<keyword evidence="2" id="KW-1185">Reference proteome</keyword>
<dbReference type="STRING" id="1423351.A0A074S934"/>
<dbReference type="HOGENOM" id="CLU_002498_0_1_1"/>
<dbReference type="AlphaFoldDB" id="A0A074S934"/>
<dbReference type="OrthoDB" id="2687259at2759"/>
<accession>A0A074S934</accession>
<comment type="caution">
    <text evidence="1">The sequence shown here is derived from an EMBL/GenBank/DDBJ whole genome shotgun (WGS) entry which is preliminary data.</text>
</comment>
<reference evidence="1 2" key="1">
    <citation type="submission" date="2013-12" db="EMBL/GenBank/DDBJ databases">
        <authorList>
            <person name="Cubeta M."/>
            <person name="Pakala S."/>
            <person name="Fedorova N."/>
            <person name="Thomas E."/>
            <person name="Dean R."/>
            <person name="Jabaji S."/>
            <person name="Neate S."/>
            <person name="Toda T."/>
            <person name="Tavantzis S."/>
            <person name="Vilgalys R."/>
            <person name="Bharathan N."/>
            <person name="Pakala S."/>
            <person name="Losada L.S."/>
            <person name="Zafar N."/>
            <person name="Nierman W."/>
        </authorList>
    </citation>
    <scope>NUCLEOTIDE SEQUENCE [LARGE SCALE GENOMIC DNA]</scope>
    <source>
        <strain evidence="1 2">123E</strain>
    </source>
</reference>
<proteinExistence type="predicted"/>
<sequence length="992" mass="114199">MLQPDFNPQDLDGVNLEALDHKLAQAAYMSGGLASSDGWEARSVSVPIPVIGKSRQPTTVPIEGLYSRRILGGIRRGFMRNDIRHFVYEPYQSCYVPPDAPFSKPQTIMDEIYTSPAMLEAHKEIQRLDISDARCSLPRVVAAVMLGSDALQLGNFCTKKAWALYMWLGNLSKYERCKPNSNSCYELAHLPSLPDHIKDRISELNGRPASSALLTHLRRELMHAVLHELLDDEFLHAWRHGIVVKCADGITRRVFPRIFTYSADYPERVLLATIRDKGRCPCVQCLIPMDQIHKMGTRSDMQARTKKPRRDNLQRQKLVKKARSLIYDNNKAVNNTEVEDLLQPTSLVPTENAFSRKLLPLKFDFHKMFVVDLLHEVELGVWKSLLTHLIRILYAHGADVVVKFNQRFGFNLFIHWQETHTYTRFRQVPTFCNSTIRKFSEDVASLSRLAARDFEDILQCCIPVFKGLLPEPLDTQVQRLLFTFASWHALAKLRQHTSSSLSKLKEMTTELGNRMRAFKESTAALDVFETPREFSSRQRRAATRAQQSGSAETIQIVRKIVQLNLNTPKFHAIGHYVAMIIWFGTTDSFSTQTTELQHRKIKIQWKRTNMKDAVPQMIRIGDIGDSLRGIEHRLDQLESIEPSNDGIRDRSLSHYPAPDSTAYYIGQSDRSEDAITVPVWVYNNRDDLAIKFFMPLLKEHLLTRIPGTHQPSELNRITLVNDRIYSHGTLRVNYTSYDVRRQQDTINPQSPCRFVVLPADNSSDSDNSSHPFLYAKVLGVYHAHVRFDRRPSRRMNFLWVRWLDYDKQEPGGWDDCRLDRVFYSKCRNDHELMNAFGFVAPHHVIRAAHLIPDFESGTINSPSVTSFSDNEEGDWKYHYVSRFVDRDMFMRYLGGGIGHFNQRPPSTEAEQPSYGSYITRLYIEFDCLNPMFAVIDEGADETQDNELDGNFTIEEDDLWDMHNSDIDGNTIGSDDELEDEFSHDFIVDLYDF</sequence>
<protein>
    <recommendedName>
        <fullName evidence="3">Transposase family Tnp2 protein</fullName>
    </recommendedName>
</protein>
<dbReference type="Proteomes" id="UP000027456">
    <property type="component" value="Unassembled WGS sequence"/>
</dbReference>
<evidence type="ECO:0008006" key="3">
    <source>
        <dbReference type="Google" id="ProtNLM"/>
    </source>
</evidence>
<gene>
    <name evidence="1" type="ORF">V565_193320</name>
</gene>
<evidence type="ECO:0000313" key="1">
    <source>
        <dbReference type="EMBL" id="KEP46547.1"/>
    </source>
</evidence>
<dbReference type="Pfam" id="PF18759">
    <property type="entry name" value="Plavaka"/>
    <property type="match status" value="1"/>
</dbReference>
<dbReference type="EMBL" id="AZST01001054">
    <property type="protein sequence ID" value="KEP46547.1"/>
    <property type="molecule type" value="Genomic_DNA"/>
</dbReference>
<organism evidence="1 2">
    <name type="scientific">Rhizoctonia solani 123E</name>
    <dbReference type="NCBI Taxonomy" id="1423351"/>
    <lineage>
        <taxon>Eukaryota</taxon>
        <taxon>Fungi</taxon>
        <taxon>Dikarya</taxon>
        <taxon>Basidiomycota</taxon>
        <taxon>Agaricomycotina</taxon>
        <taxon>Agaricomycetes</taxon>
        <taxon>Cantharellales</taxon>
        <taxon>Ceratobasidiaceae</taxon>
        <taxon>Rhizoctonia</taxon>
    </lineage>
</organism>
<dbReference type="InterPro" id="IPR041078">
    <property type="entry name" value="Plavaka"/>
</dbReference>
<name>A0A074S934_9AGAM</name>